<accession>A0ABQ0CAQ9</accession>
<dbReference type="Pfam" id="PF01960">
    <property type="entry name" value="ArgJ"/>
    <property type="match status" value="1"/>
</dbReference>
<dbReference type="EC" id="2.3.1.35" evidence="6"/>
<comment type="subcellular location">
    <subcellularLocation>
        <location evidence="6">Cytoplasm</location>
    </subcellularLocation>
</comment>
<organism evidence="7 8">
    <name type="scientific">Candidatus Magnetaquiglobus chichijimensis</name>
    <dbReference type="NCBI Taxonomy" id="3141448"/>
    <lineage>
        <taxon>Bacteria</taxon>
        <taxon>Pseudomonadati</taxon>
        <taxon>Pseudomonadota</taxon>
        <taxon>Magnetococcia</taxon>
        <taxon>Magnetococcales</taxon>
        <taxon>Candidatus Magnetaquicoccaceae</taxon>
        <taxon>Candidatus Magnetaquiglobus</taxon>
    </lineage>
</organism>
<dbReference type="PANTHER" id="PTHR23100">
    <property type="entry name" value="ARGININE BIOSYNTHESIS BIFUNCTIONAL PROTEIN ARGJ"/>
    <property type="match status" value="1"/>
</dbReference>
<dbReference type="CDD" id="cd02152">
    <property type="entry name" value="OAT"/>
    <property type="match status" value="1"/>
</dbReference>
<feature type="chain" id="PRO_5044927638" description="Arginine biosynthesis bifunctional protein ArgJ beta chain" evidence="6">
    <location>
        <begin position="193"/>
        <end position="408"/>
    </location>
</feature>
<dbReference type="NCBIfam" id="TIGR00120">
    <property type="entry name" value="ArgJ"/>
    <property type="match status" value="1"/>
</dbReference>
<evidence type="ECO:0000256" key="4">
    <source>
        <dbReference type="ARBA" id="ARBA00022813"/>
    </source>
</evidence>
<feature type="binding site" evidence="6">
    <location>
        <position position="280"/>
    </location>
    <ligand>
        <name>substrate</name>
    </ligand>
</feature>
<keyword evidence="4 6" id="KW-0068">Autocatalytic cleavage</keyword>
<feature type="site" description="Involved in the stabilization of negative charge on the oxyanion by the formation of the oxyanion hole" evidence="6">
    <location>
        <position position="120"/>
    </location>
</feature>
<feature type="binding site" evidence="6">
    <location>
        <position position="156"/>
    </location>
    <ligand>
        <name>substrate</name>
    </ligand>
</feature>
<evidence type="ECO:0000256" key="2">
    <source>
        <dbReference type="ARBA" id="ARBA00011475"/>
    </source>
</evidence>
<feature type="site" description="Involved in the stabilization of negative charge on the oxyanion by the formation of the oxyanion hole" evidence="6">
    <location>
        <position position="119"/>
    </location>
</feature>
<comment type="pathway">
    <text evidence="6">Amino-acid biosynthesis; L-arginine biosynthesis; N(2)-acetyl-L-ornithine from L-glutamate: step 1/4.</text>
</comment>
<dbReference type="RefSeq" id="WP_420905648.1">
    <property type="nucleotide sequence ID" value="NZ_BAAFGK010000004.1"/>
</dbReference>
<dbReference type="EC" id="2.3.1.1" evidence="6"/>
<feature type="chain" id="PRO_5044927639" description="Arginine biosynthesis bifunctional protein ArgJ alpha chain" evidence="6">
    <location>
        <begin position="1"/>
        <end position="192"/>
    </location>
</feature>
<protein>
    <recommendedName>
        <fullName evidence="6">Arginine biosynthesis bifunctional protein ArgJ</fullName>
    </recommendedName>
    <domain>
        <recommendedName>
            <fullName evidence="6">Glutamate N-acetyltransferase</fullName>
            <ecNumber evidence="6">2.3.1.35</ecNumber>
        </recommendedName>
        <alternativeName>
            <fullName evidence="6">Ornithine acetyltransferase</fullName>
            <shortName evidence="6">OATase</shortName>
        </alternativeName>
        <alternativeName>
            <fullName evidence="6">Ornithine transacetylase</fullName>
        </alternativeName>
    </domain>
    <domain>
        <recommendedName>
            <fullName evidence="6">Amino-acid acetyltransferase</fullName>
            <ecNumber evidence="6">2.3.1.1</ecNumber>
        </recommendedName>
        <alternativeName>
            <fullName evidence="6">N-acetylglutamate synthase</fullName>
            <shortName evidence="6">AGSase</shortName>
        </alternativeName>
    </domain>
    <component>
        <recommendedName>
            <fullName evidence="6">Arginine biosynthesis bifunctional protein ArgJ alpha chain</fullName>
        </recommendedName>
    </component>
    <component>
        <recommendedName>
            <fullName evidence="6">Arginine biosynthesis bifunctional protein ArgJ beta chain</fullName>
        </recommendedName>
    </component>
</protein>
<evidence type="ECO:0000256" key="5">
    <source>
        <dbReference type="ARBA" id="ARBA00023315"/>
    </source>
</evidence>
<keyword evidence="8" id="KW-1185">Reference proteome</keyword>
<gene>
    <name evidence="6 7" type="primary">argJ</name>
    <name evidence="7" type="ORF">SIID45300_02301</name>
</gene>
<feature type="site" description="Cleavage; by autolysis" evidence="6">
    <location>
        <begin position="192"/>
        <end position="193"/>
    </location>
</feature>
<reference evidence="7 8" key="2">
    <citation type="submission" date="2024-09" db="EMBL/GenBank/DDBJ databases">
        <title>Draft genome sequence of Candidatus Magnetaquicoccaceae bacterium FCR-1.</title>
        <authorList>
            <person name="Shimoshige H."/>
            <person name="Shimamura S."/>
            <person name="Taoka A."/>
            <person name="Kobayashi H."/>
            <person name="Maekawa T."/>
        </authorList>
    </citation>
    <scope>NUCLEOTIDE SEQUENCE [LARGE SCALE GENOMIC DNA]</scope>
    <source>
        <strain evidence="7 8">FCR-1</strain>
    </source>
</reference>
<dbReference type="HAMAP" id="MF_01106">
    <property type="entry name" value="ArgJ"/>
    <property type="match status" value="1"/>
</dbReference>
<keyword evidence="5 6" id="KW-0012">Acyltransferase</keyword>
<dbReference type="Proteomes" id="UP001628193">
    <property type="component" value="Unassembled WGS sequence"/>
</dbReference>
<feature type="binding site" evidence="6">
    <location>
        <position position="408"/>
    </location>
    <ligand>
        <name>substrate</name>
    </ligand>
</feature>
<comment type="pathway">
    <text evidence="6">Amino-acid biosynthesis; L-arginine biosynthesis; L-ornithine and N-acetyl-L-glutamate from L-glutamate and N(2)-acetyl-L-ornithine (cyclic): step 1/1.</text>
</comment>
<comment type="caution">
    <text evidence="7">The sequence shown here is derived from an EMBL/GenBank/DDBJ whole genome shotgun (WGS) entry which is preliminary data.</text>
</comment>
<keyword evidence="3 6" id="KW-0808">Transferase</keyword>
<comment type="similarity">
    <text evidence="1 6">Belongs to the ArgJ family.</text>
</comment>
<dbReference type="SUPFAM" id="SSF56266">
    <property type="entry name" value="DmpA/ArgJ-like"/>
    <property type="match status" value="1"/>
</dbReference>
<comment type="catalytic activity">
    <reaction evidence="6">
        <text>L-glutamate + acetyl-CoA = N-acetyl-L-glutamate + CoA + H(+)</text>
        <dbReference type="Rhea" id="RHEA:24292"/>
        <dbReference type="ChEBI" id="CHEBI:15378"/>
        <dbReference type="ChEBI" id="CHEBI:29985"/>
        <dbReference type="ChEBI" id="CHEBI:44337"/>
        <dbReference type="ChEBI" id="CHEBI:57287"/>
        <dbReference type="ChEBI" id="CHEBI:57288"/>
        <dbReference type="EC" id="2.3.1.1"/>
    </reaction>
</comment>
<dbReference type="Gene3D" id="3.10.20.340">
    <property type="entry name" value="ArgJ beta chain, C-terminal domain"/>
    <property type="match status" value="1"/>
</dbReference>
<comment type="catalytic activity">
    <reaction evidence="6">
        <text>N(2)-acetyl-L-ornithine + L-glutamate = N-acetyl-L-glutamate + L-ornithine</text>
        <dbReference type="Rhea" id="RHEA:15349"/>
        <dbReference type="ChEBI" id="CHEBI:29985"/>
        <dbReference type="ChEBI" id="CHEBI:44337"/>
        <dbReference type="ChEBI" id="CHEBI:46911"/>
        <dbReference type="ChEBI" id="CHEBI:57805"/>
        <dbReference type="EC" id="2.3.1.35"/>
    </reaction>
</comment>
<evidence type="ECO:0000256" key="6">
    <source>
        <dbReference type="HAMAP-Rule" id="MF_01106"/>
    </source>
</evidence>
<sequence length="408" mass="42461">MAVSPPPIPDFLPPLAGFRLAVASCGIKNGRRERDDLLLVEMAPETTVAGLFTRNRVQAAPVVLSRQRLAWGRARGLLVNSGNANAVTGEAGMRAALETSALAAHLIGADEHELFVASTGVIGTPLPVEQIVSEMPGMVDSLAAGGWERAARAIMTTDTFPKLASRECRIGAESVRIIGMTKGAGMIRPDMATMLAFLFTDADIASASLRTLLNRAVAGSFNAISVDGDQSTNDTMLLFASGRAGNGRVESADDPRLAEFAQALHAVCRELAQAIVRDGEGASKFVTLTVSGAAGDAEAKQVAMAIANSPLVKTALAGSDPNWGRILAAAGYAGVGFDPGALSLWLGEVLVVERGQLANTYEEARGAAVMAAAEIAIRLDLGGGAGTSTVWTCDLTHDYITINADYRT</sequence>
<evidence type="ECO:0000313" key="8">
    <source>
        <dbReference type="Proteomes" id="UP001628193"/>
    </source>
</evidence>
<evidence type="ECO:0000256" key="1">
    <source>
        <dbReference type="ARBA" id="ARBA00006774"/>
    </source>
</evidence>
<keyword evidence="6" id="KW-0963">Cytoplasm</keyword>
<feature type="binding site" evidence="6">
    <location>
        <position position="193"/>
    </location>
    <ligand>
        <name>substrate</name>
    </ligand>
</feature>
<keyword evidence="6" id="KW-0511">Multifunctional enzyme</keyword>
<keyword evidence="6" id="KW-0028">Amino-acid biosynthesis</keyword>
<dbReference type="InterPro" id="IPR002813">
    <property type="entry name" value="Arg_biosynth_ArgJ"/>
</dbReference>
<dbReference type="InterPro" id="IPR042195">
    <property type="entry name" value="ArgJ_beta_C"/>
</dbReference>
<dbReference type="PANTHER" id="PTHR23100:SF0">
    <property type="entry name" value="ARGININE BIOSYNTHESIS BIFUNCTIONAL PROTEIN ARGJ, MITOCHONDRIAL"/>
    <property type="match status" value="1"/>
</dbReference>
<dbReference type="EMBL" id="BAAFGK010000004">
    <property type="protein sequence ID" value="GAB0057966.1"/>
    <property type="molecule type" value="Genomic_DNA"/>
</dbReference>
<evidence type="ECO:0000313" key="7">
    <source>
        <dbReference type="EMBL" id="GAB0057966.1"/>
    </source>
</evidence>
<dbReference type="InterPro" id="IPR016117">
    <property type="entry name" value="ArgJ-like_dom_sf"/>
</dbReference>
<reference evidence="7 8" key="1">
    <citation type="submission" date="2024-05" db="EMBL/GenBank/DDBJ databases">
        <authorList>
            <consortium name="Candidatus Magnetaquicoccaceae bacterium FCR-1 genome sequencing consortium"/>
            <person name="Shimoshige H."/>
            <person name="Shimamura S."/>
            <person name="Taoka A."/>
            <person name="Kobayashi H."/>
            <person name="Maekawa T."/>
        </authorList>
    </citation>
    <scope>NUCLEOTIDE SEQUENCE [LARGE SCALE GENOMIC DNA]</scope>
    <source>
        <strain evidence="7 8">FCR-1</strain>
    </source>
</reference>
<feature type="binding site" evidence="6">
    <location>
        <position position="182"/>
    </location>
    <ligand>
        <name>substrate</name>
    </ligand>
</feature>
<evidence type="ECO:0000256" key="3">
    <source>
        <dbReference type="ARBA" id="ARBA00022679"/>
    </source>
</evidence>
<keyword evidence="6" id="KW-0055">Arginine biosynthesis</keyword>
<feature type="binding site" evidence="6">
    <location>
        <position position="403"/>
    </location>
    <ligand>
        <name>substrate</name>
    </ligand>
</feature>
<proteinExistence type="inferred from homology"/>
<dbReference type="Gene3D" id="3.60.70.12">
    <property type="entry name" value="L-amino peptidase D-ALA esterase/amidase"/>
    <property type="match status" value="1"/>
</dbReference>
<dbReference type="NCBIfam" id="NF003802">
    <property type="entry name" value="PRK05388.1"/>
    <property type="match status" value="1"/>
</dbReference>
<comment type="function">
    <text evidence="6">Catalyzes two activities which are involved in the cyclic version of arginine biosynthesis: the synthesis of N-acetylglutamate from glutamate and acetyl-CoA as the acetyl donor, and of ornithine by transacetylation between N(2)-acetylornithine and glutamate.</text>
</comment>
<feature type="active site" description="Nucleophile" evidence="6">
    <location>
        <position position="193"/>
    </location>
</feature>
<name>A0ABQ0CAQ9_9PROT</name>
<comment type="subunit">
    <text evidence="2 6">Heterotetramer of two alpha and two beta chains.</text>
</comment>